<dbReference type="InterPro" id="IPR051405">
    <property type="entry name" value="phD/YefM_antitoxin"/>
</dbReference>
<dbReference type="InterPro" id="IPR036165">
    <property type="entry name" value="YefM-like_sf"/>
</dbReference>
<organism evidence="3 4">
    <name type="scientific">Frondihabitans cladoniiphilus</name>
    <dbReference type="NCBI Taxonomy" id="715785"/>
    <lineage>
        <taxon>Bacteria</taxon>
        <taxon>Bacillati</taxon>
        <taxon>Actinomycetota</taxon>
        <taxon>Actinomycetes</taxon>
        <taxon>Micrococcales</taxon>
        <taxon>Microbacteriaceae</taxon>
        <taxon>Frondihabitans</taxon>
    </lineage>
</organism>
<evidence type="ECO:0000256" key="2">
    <source>
        <dbReference type="RuleBase" id="RU362080"/>
    </source>
</evidence>
<accession>A0ABP8W4F9</accession>
<proteinExistence type="inferred from homology"/>
<dbReference type="PANTHER" id="PTHR33713">
    <property type="entry name" value="ANTITOXIN YAFN-RELATED"/>
    <property type="match status" value="1"/>
</dbReference>
<dbReference type="Gene3D" id="3.40.1620.10">
    <property type="entry name" value="YefM-like domain"/>
    <property type="match status" value="1"/>
</dbReference>
<dbReference type="PANTHER" id="PTHR33713:SF10">
    <property type="entry name" value="ANTITOXIN YAFN"/>
    <property type="match status" value="1"/>
</dbReference>
<keyword evidence="4" id="KW-1185">Reference proteome</keyword>
<dbReference type="Proteomes" id="UP001501295">
    <property type="component" value="Unassembled WGS sequence"/>
</dbReference>
<name>A0ABP8W4F9_9MICO</name>
<evidence type="ECO:0000256" key="1">
    <source>
        <dbReference type="ARBA" id="ARBA00009981"/>
    </source>
</evidence>
<protein>
    <recommendedName>
        <fullName evidence="2">Antitoxin</fullName>
    </recommendedName>
</protein>
<dbReference type="SUPFAM" id="SSF143120">
    <property type="entry name" value="YefM-like"/>
    <property type="match status" value="1"/>
</dbReference>
<evidence type="ECO:0000313" key="3">
    <source>
        <dbReference type="EMBL" id="GAA4680682.1"/>
    </source>
</evidence>
<reference evidence="4" key="1">
    <citation type="journal article" date="2019" name="Int. J. Syst. Evol. Microbiol.">
        <title>The Global Catalogue of Microorganisms (GCM) 10K type strain sequencing project: providing services to taxonomists for standard genome sequencing and annotation.</title>
        <authorList>
            <consortium name="The Broad Institute Genomics Platform"/>
            <consortium name="The Broad Institute Genome Sequencing Center for Infectious Disease"/>
            <person name="Wu L."/>
            <person name="Ma J."/>
        </authorList>
    </citation>
    <scope>NUCLEOTIDE SEQUENCE [LARGE SCALE GENOMIC DNA]</scope>
    <source>
        <strain evidence="4">JCM 18956</strain>
    </source>
</reference>
<dbReference type="Pfam" id="PF02604">
    <property type="entry name" value="PhdYeFM_antitox"/>
    <property type="match status" value="1"/>
</dbReference>
<evidence type="ECO:0000313" key="4">
    <source>
        <dbReference type="Proteomes" id="UP001501295"/>
    </source>
</evidence>
<comment type="similarity">
    <text evidence="1 2">Belongs to the phD/YefM antitoxin family.</text>
</comment>
<dbReference type="EMBL" id="BAABLM010000005">
    <property type="protein sequence ID" value="GAA4680682.1"/>
    <property type="molecule type" value="Genomic_DNA"/>
</dbReference>
<comment type="caution">
    <text evidence="3">The sequence shown here is derived from an EMBL/GenBank/DDBJ whole genome shotgun (WGS) entry which is preliminary data.</text>
</comment>
<sequence>MTTTTSPLRPIGLTAARTHLSDLVALSIETRTPVYLERRGKRVAAIIAADDLDTLLEMAEDLADIRAADAARIEAVGANAQTGGADTSIPWEEVKAELGLV</sequence>
<gene>
    <name evidence="3" type="ORF">GCM10025780_27470</name>
</gene>
<dbReference type="RefSeq" id="WP_345376474.1">
    <property type="nucleotide sequence ID" value="NZ_BAABLM010000005.1"/>
</dbReference>
<comment type="function">
    <text evidence="2">Antitoxin component of a type II toxin-antitoxin (TA) system.</text>
</comment>
<dbReference type="InterPro" id="IPR006442">
    <property type="entry name" value="Antitoxin_Phd/YefM"/>
</dbReference>